<protein>
    <submittedName>
        <fullName evidence="2">Uncharacterized protein</fullName>
    </submittedName>
</protein>
<dbReference type="Proteomes" id="UP000198677">
    <property type="component" value="Unassembled WGS sequence"/>
</dbReference>
<feature type="transmembrane region" description="Helical" evidence="1">
    <location>
        <begin position="92"/>
        <end position="109"/>
    </location>
</feature>
<accession>A0A1H7JEL5</accession>
<dbReference type="OrthoDB" id="4464283at2"/>
<name>A0A1H7JEL5_9NOCA</name>
<evidence type="ECO:0000313" key="3">
    <source>
        <dbReference type="Proteomes" id="UP000198677"/>
    </source>
</evidence>
<keyword evidence="1" id="KW-0812">Transmembrane</keyword>
<dbReference type="EMBL" id="FOAW01000003">
    <property type="protein sequence ID" value="SEK72390.1"/>
    <property type="molecule type" value="Genomic_DNA"/>
</dbReference>
<feature type="transmembrane region" description="Helical" evidence="1">
    <location>
        <begin position="57"/>
        <end position="80"/>
    </location>
</feature>
<keyword evidence="1" id="KW-1133">Transmembrane helix</keyword>
<gene>
    <name evidence="2" type="ORF">SAMN05444583_103143</name>
</gene>
<feature type="transmembrane region" description="Helical" evidence="1">
    <location>
        <begin position="15"/>
        <end position="37"/>
    </location>
</feature>
<evidence type="ECO:0000256" key="1">
    <source>
        <dbReference type="SAM" id="Phobius"/>
    </source>
</evidence>
<evidence type="ECO:0000313" key="2">
    <source>
        <dbReference type="EMBL" id="SEK72390.1"/>
    </source>
</evidence>
<dbReference type="RefSeq" id="WP_072750302.1">
    <property type="nucleotide sequence ID" value="NZ_FOAW01000003.1"/>
</dbReference>
<sequence length="143" mass="14960">MGDAQARPRPVDIAYWLWLVCAALLVLFGLLALTSPGTAIREELVTRGSNPDSVDEFIVLLRGSGAVSLLTGLGVGLMAGPTRAGDPRFRRAIVALSAVFALLQLGLIATGLGQVPTLLVSVLALVASALVYLRSSTEWFAGE</sequence>
<dbReference type="AlphaFoldDB" id="A0A1H7JEL5"/>
<keyword evidence="1" id="KW-0472">Membrane</keyword>
<feature type="transmembrane region" description="Helical" evidence="1">
    <location>
        <begin position="115"/>
        <end position="133"/>
    </location>
</feature>
<reference evidence="3" key="1">
    <citation type="submission" date="2016-10" db="EMBL/GenBank/DDBJ databases">
        <authorList>
            <person name="Varghese N."/>
            <person name="Submissions S."/>
        </authorList>
    </citation>
    <scope>NUCLEOTIDE SEQUENCE [LARGE SCALE GENOMIC DNA]</scope>
    <source>
        <strain evidence="3">DSM 44675</strain>
    </source>
</reference>
<organism evidence="2 3">
    <name type="scientific">Rhodococcus maanshanensis</name>
    <dbReference type="NCBI Taxonomy" id="183556"/>
    <lineage>
        <taxon>Bacteria</taxon>
        <taxon>Bacillati</taxon>
        <taxon>Actinomycetota</taxon>
        <taxon>Actinomycetes</taxon>
        <taxon>Mycobacteriales</taxon>
        <taxon>Nocardiaceae</taxon>
        <taxon>Rhodococcus</taxon>
    </lineage>
</organism>
<keyword evidence="3" id="KW-1185">Reference proteome</keyword>
<proteinExistence type="predicted"/>